<evidence type="ECO:0000256" key="7">
    <source>
        <dbReference type="ARBA" id="ARBA00023098"/>
    </source>
</evidence>
<keyword evidence="8" id="KW-0472">Membrane</keyword>
<reference evidence="14" key="1">
    <citation type="journal article" date="2016" name="Proc. Natl. Acad. Sci. U.S.A.">
        <title>Chromosome-level assembly of Arabidopsis thaliana Ler reveals the extent of translocation and inversion polymorphisms.</title>
        <authorList>
            <person name="Zapata L."/>
            <person name="Ding J."/>
            <person name="Willing E.M."/>
            <person name="Hartwig B."/>
            <person name="Bezdan D."/>
            <person name="Jiao W.B."/>
            <person name="Patel V."/>
            <person name="Velikkakam James G."/>
            <person name="Koornneef M."/>
            <person name="Ossowski S."/>
            <person name="Schneeberger K."/>
        </authorList>
    </citation>
    <scope>NUCLEOTIDE SEQUENCE [LARGE SCALE GENOMIC DNA]</scope>
    <source>
        <strain evidence="14">cv. Landsberg erecta</strain>
    </source>
</reference>
<keyword evidence="9" id="KW-0594">Phospholipid biosynthesis</keyword>
<evidence type="ECO:0000259" key="12">
    <source>
        <dbReference type="Pfam" id="PF23270"/>
    </source>
</evidence>
<dbReference type="Proteomes" id="UP000078284">
    <property type="component" value="Chromosome 3"/>
</dbReference>
<dbReference type="InterPro" id="IPR056462">
    <property type="entry name" value="HAD_RAM2/GPAT1-8"/>
</dbReference>
<evidence type="ECO:0000256" key="6">
    <source>
        <dbReference type="ARBA" id="ARBA00022989"/>
    </source>
</evidence>
<dbReference type="Pfam" id="PF23270">
    <property type="entry name" value="HAD_RAM2_N"/>
    <property type="match status" value="1"/>
</dbReference>
<dbReference type="AlphaFoldDB" id="A0A178VCV5"/>
<comment type="caution">
    <text evidence="13">The sequence shown here is derived from an EMBL/GenBank/DDBJ whole genome shotgun (WGS) entry which is preliminary data.</text>
</comment>
<dbReference type="PANTHER" id="PTHR15486">
    <property type="entry name" value="ANCIENT UBIQUITOUS PROTEIN"/>
    <property type="match status" value="1"/>
</dbReference>
<dbReference type="EMBL" id="LUHQ01000003">
    <property type="protein sequence ID" value="OAP03654.1"/>
    <property type="molecule type" value="Genomic_DNA"/>
</dbReference>
<keyword evidence="11" id="KW-0012">Acyltransferase</keyword>
<evidence type="ECO:0000256" key="3">
    <source>
        <dbReference type="ARBA" id="ARBA00022516"/>
    </source>
</evidence>
<comment type="similarity">
    <text evidence="2">Belongs to the GPAT/DAPAT family.</text>
</comment>
<organism evidence="13 14">
    <name type="scientific">Arabidopsis thaliana</name>
    <name type="common">Mouse-ear cress</name>
    <dbReference type="NCBI Taxonomy" id="3702"/>
    <lineage>
        <taxon>Eukaryota</taxon>
        <taxon>Viridiplantae</taxon>
        <taxon>Streptophyta</taxon>
        <taxon>Embryophyta</taxon>
        <taxon>Tracheophyta</taxon>
        <taxon>Spermatophyta</taxon>
        <taxon>Magnoliopsida</taxon>
        <taxon>eudicotyledons</taxon>
        <taxon>Gunneridae</taxon>
        <taxon>Pentapetalae</taxon>
        <taxon>rosids</taxon>
        <taxon>malvids</taxon>
        <taxon>Brassicales</taxon>
        <taxon>Brassicaceae</taxon>
        <taxon>Camelineae</taxon>
        <taxon>Arabidopsis</taxon>
    </lineage>
</organism>
<dbReference type="GO" id="GO:0008374">
    <property type="term" value="F:O-acyltransferase activity"/>
    <property type="evidence" value="ECO:0007669"/>
    <property type="project" value="UniProtKB-ARBA"/>
</dbReference>
<keyword evidence="3" id="KW-0444">Lipid biosynthesis</keyword>
<feature type="domain" description="Glycerol-3-phosphate acyltransferase RAM2/GPAT1-8 HAD-like" evidence="12">
    <location>
        <begin position="2"/>
        <end position="79"/>
    </location>
</feature>
<dbReference type="GO" id="GO:0016020">
    <property type="term" value="C:membrane"/>
    <property type="evidence" value="ECO:0007669"/>
    <property type="project" value="UniProtKB-SubCell"/>
</dbReference>
<dbReference type="SUPFAM" id="SSF69593">
    <property type="entry name" value="Glycerol-3-phosphate (1)-acyltransferase"/>
    <property type="match status" value="1"/>
</dbReference>
<evidence type="ECO:0000313" key="13">
    <source>
        <dbReference type="EMBL" id="OAP03654.1"/>
    </source>
</evidence>
<keyword evidence="7" id="KW-0443">Lipid metabolism</keyword>
<proteinExistence type="inferred from homology"/>
<dbReference type="PANTHER" id="PTHR15486:SF80">
    <property type="entry name" value="GLYCEROL-3-PHOSPHATE ACYLTRANSFERASE 5-RELATED"/>
    <property type="match status" value="1"/>
</dbReference>
<evidence type="ECO:0000256" key="9">
    <source>
        <dbReference type="ARBA" id="ARBA00023209"/>
    </source>
</evidence>
<evidence type="ECO:0000256" key="1">
    <source>
        <dbReference type="ARBA" id="ARBA00004370"/>
    </source>
</evidence>
<keyword evidence="6" id="KW-1133">Transmembrane helix</keyword>
<evidence type="ECO:0000256" key="2">
    <source>
        <dbReference type="ARBA" id="ARBA00007937"/>
    </source>
</evidence>
<protein>
    <recommendedName>
        <fullName evidence="12">Glycerol-3-phosphate acyltransferase RAM2/GPAT1-8 HAD-like domain-containing protein</fullName>
    </recommendedName>
</protein>
<evidence type="ECO:0000256" key="8">
    <source>
        <dbReference type="ARBA" id="ARBA00023136"/>
    </source>
</evidence>
<evidence type="ECO:0000256" key="10">
    <source>
        <dbReference type="ARBA" id="ARBA00023264"/>
    </source>
</evidence>
<keyword evidence="10" id="KW-1208">Phospholipid metabolism</keyword>
<evidence type="ECO:0000256" key="11">
    <source>
        <dbReference type="ARBA" id="ARBA00023315"/>
    </source>
</evidence>
<accession>A0A178VCV5</accession>
<dbReference type="ExpressionAtlas" id="A0A178VCV5">
    <property type="expression patterns" value="baseline and differential"/>
</dbReference>
<name>A0A178VCV5_ARATH</name>
<keyword evidence="5" id="KW-0812">Transmembrane</keyword>
<sequence>MLFHWPIIKLFDVLRYNNAALKLMIFIATVGLCEGEIEAVARTVLPKFYMDDVSIDTWRVFSSCKKWVVVTGMPRVMVEIEIHALVMHSQKIELEPVPVIFNDGRTTREAANTSHSSPHPHLDPIWNGSFSHPDPFRVHPPNVDQNSCHEYIGLPNHRQGKASSATRSRKLRVMAVVYSLSRFSKLVSPIPIVRIQRIRDVDAKTIKLELSKGDLVICPEGSTCRQPFLLRFSALFAELTDMIVPVAVNCRVGFFHANTVRGWNCMDMIFFFMNPRPGYEVTFLNKLPVEGGGHVFIREKAV</sequence>
<keyword evidence="4" id="KW-0808">Transferase</keyword>
<dbReference type="GO" id="GO:0008654">
    <property type="term" value="P:phospholipid biosynthetic process"/>
    <property type="evidence" value="ECO:0007669"/>
    <property type="project" value="UniProtKB-KW"/>
</dbReference>
<evidence type="ECO:0000256" key="5">
    <source>
        <dbReference type="ARBA" id="ARBA00022692"/>
    </source>
</evidence>
<evidence type="ECO:0000256" key="4">
    <source>
        <dbReference type="ARBA" id="ARBA00022679"/>
    </source>
</evidence>
<comment type="subcellular location">
    <subcellularLocation>
        <location evidence="1">Membrane</location>
    </subcellularLocation>
</comment>
<evidence type="ECO:0000313" key="14">
    <source>
        <dbReference type="Proteomes" id="UP000078284"/>
    </source>
</evidence>
<gene>
    <name evidence="13" type="ordered locus">AXX17_At3g11210</name>
</gene>